<comment type="caution">
    <text evidence="1">The sequence shown here is derived from an EMBL/GenBank/DDBJ whole genome shotgun (WGS) entry which is preliminary data.</text>
</comment>
<proteinExistence type="predicted"/>
<sequence length="223" mass="24051">MYIVLCSQFGNSLAYLNANGNGGSASPQILRDMLIPSNNEFSIFSAEKCGPECGFSRAQDVAYKGFEGTHKVFLFHFKMPLDGNRDFNGDMPAIWALNGEIPRVAQYDGCSCWPPCGEIDFFEVLAMGDNKCKSTIHATNGGGSSDYFPRPTDNYMKGAVIFDGDANAVAIKILPYETDFSAGLDDATVQTWMTGNGSSTIKENGAVQNLVSSLFQLAGSSLK</sequence>
<dbReference type="Proteomes" id="UP001143910">
    <property type="component" value="Unassembled WGS sequence"/>
</dbReference>
<organism evidence="1 2">
    <name type="scientific">Zarea fungicola</name>
    <dbReference type="NCBI Taxonomy" id="93591"/>
    <lineage>
        <taxon>Eukaryota</taxon>
        <taxon>Fungi</taxon>
        <taxon>Dikarya</taxon>
        <taxon>Ascomycota</taxon>
        <taxon>Pezizomycotina</taxon>
        <taxon>Sordariomycetes</taxon>
        <taxon>Hypocreomycetidae</taxon>
        <taxon>Hypocreales</taxon>
        <taxon>Cordycipitaceae</taxon>
        <taxon>Zarea</taxon>
    </lineage>
</organism>
<reference evidence="1" key="1">
    <citation type="submission" date="2022-08" db="EMBL/GenBank/DDBJ databases">
        <title>Genome Sequence of Lecanicillium fungicola.</title>
        <authorList>
            <person name="Buettner E."/>
        </authorList>
    </citation>
    <scope>NUCLEOTIDE SEQUENCE</scope>
    <source>
        <strain evidence="1">Babe33</strain>
    </source>
</reference>
<protein>
    <submittedName>
        <fullName evidence="1">Uncharacterized protein</fullName>
    </submittedName>
</protein>
<accession>A0ACC1MPT6</accession>
<keyword evidence="2" id="KW-1185">Reference proteome</keyword>
<gene>
    <name evidence="1" type="ORF">NQ176_g9221</name>
</gene>
<evidence type="ECO:0000313" key="2">
    <source>
        <dbReference type="Proteomes" id="UP001143910"/>
    </source>
</evidence>
<name>A0ACC1MPT6_9HYPO</name>
<evidence type="ECO:0000313" key="1">
    <source>
        <dbReference type="EMBL" id="KAJ2968346.1"/>
    </source>
</evidence>
<dbReference type="EMBL" id="JANJQO010002025">
    <property type="protein sequence ID" value="KAJ2968346.1"/>
    <property type="molecule type" value="Genomic_DNA"/>
</dbReference>